<dbReference type="EMBL" id="JBBWWR010000010">
    <property type="protein sequence ID" value="KAK8961199.1"/>
    <property type="molecule type" value="Genomic_DNA"/>
</dbReference>
<sequence>MALHIGGRRRPGAAGGREPAAAGRPDVKKRYNSGGSATAAVVAKFFCNGAVGGRRARNPASHVCLFNLIPIPRLAGSAALIAKSELKFDLHGDALHLPHPTHRRSPWHRRHPLPWRHRRTIGRSGTIVGNGGSSAGAVAADVYVAPNVVLAGQFTVCVVLPSGMDLCSEVTLTISPSDSVLMFRSVVSFTPLGPLLQVLTELTLPSFS</sequence>
<evidence type="ECO:0000313" key="3">
    <source>
        <dbReference type="Proteomes" id="UP001412067"/>
    </source>
</evidence>
<evidence type="ECO:0000313" key="2">
    <source>
        <dbReference type="EMBL" id="KAK8961199.1"/>
    </source>
</evidence>
<protein>
    <submittedName>
        <fullName evidence="2">Uncharacterized protein</fullName>
    </submittedName>
</protein>
<proteinExistence type="predicted"/>
<organism evidence="2 3">
    <name type="scientific">Platanthera guangdongensis</name>
    <dbReference type="NCBI Taxonomy" id="2320717"/>
    <lineage>
        <taxon>Eukaryota</taxon>
        <taxon>Viridiplantae</taxon>
        <taxon>Streptophyta</taxon>
        <taxon>Embryophyta</taxon>
        <taxon>Tracheophyta</taxon>
        <taxon>Spermatophyta</taxon>
        <taxon>Magnoliopsida</taxon>
        <taxon>Liliopsida</taxon>
        <taxon>Asparagales</taxon>
        <taxon>Orchidaceae</taxon>
        <taxon>Orchidoideae</taxon>
        <taxon>Orchideae</taxon>
        <taxon>Orchidinae</taxon>
        <taxon>Platanthera</taxon>
    </lineage>
</organism>
<feature type="region of interest" description="Disordered" evidence="1">
    <location>
        <begin position="1"/>
        <end position="33"/>
    </location>
</feature>
<gene>
    <name evidence="2" type="ORF">KSP40_PGU015698</name>
</gene>
<dbReference type="Proteomes" id="UP001412067">
    <property type="component" value="Unassembled WGS sequence"/>
</dbReference>
<reference evidence="2 3" key="1">
    <citation type="journal article" date="2022" name="Nat. Plants">
        <title>Genomes of leafy and leafless Platanthera orchids illuminate the evolution of mycoheterotrophy.</title>
        <authorList>
            <person name="Li M.H."/>
            <person name="Liu K.W."/>
            <person name="Li Z."/>
            <person name="Lu H.C."/>
            <person name="Ye Q.L."/>
            <person name="Zhang D."/>
            <person name="Wang J.Y."/>
            <person name="Li Y.F."/>
            <person name="Zhong Z.M."/>
            <person name="Liu X."/>
            <person name="Yu X."/>
            <person name="Liu D.K."/>
            <person name="Tu X.D."/>
            <person name="Liu B."/>
            <person name="Hao Y."/>
            <person name="Liao X.Y."/>
            <person name="Jiang Y.T."/>
            <person name="Sun W.H."/>
            <person name="Chen J."/>
            <person name="Chen Y.Q."/>
            <person name="Ai Y."/>
            <person name="Zhai J.W."/>
            <person name="Wu S.S."/>
            <person name="Zhou Z."/>
            <person name="Hsiao Y.Y."/>
            <person name="Wu W.L."/>
            <person name="Chen Y.Y."/>
            <person name="Lin Y.F."/>
            <person name="Hsu J.L."/>
            <person name="Li C.Y."/>
            <person name="Wang Z.W."/>
            <person name="Zhao X."/>
            <person name="Zhong W.Y."/>
            <person name="Ma X.K."/>
            <person name="Ma L."/>
            <person name="Huang J."/>
            <person name="Chen G.Z."/>
            <person name="Huang M.Z."/>
            <person name="Huang L."/>
            <person name="Peng D.H."/>
            <person name="Luo Y.B."/>
            <person name="Zou S.Q."/>
            <person name="Chen S.P."/>
            <person name="Lan S."/>
            <person name="Tsai W.C."/>
            <person name="Van de Peer Y."/>
            <person name="Liu Z.J."/>
        </authorList>
    </citation>
    <scope>NUCLEOTIDE SEQUENCE [LARGE SCALE GENOMIC DNA]</scope>
    <source>
        <strain evidence="2">Lor288</strain>
    </source>
</reference>
<comment type="caution">
    <text evidence="2">The sequence shown here is derived from an EMBL/GenBank/DDBJ whole genome shotgun (WGS) entry which is preliminary data.</text>
</comment>
<accession>A0ABR2MAG0</accession>
<feature type="compositionally biased region" description="Basic residues" evidence="1">
    <location>
        <begin position="1"/>
        <end position="11"/>
    </location>
</feature>
<evidence type="ECO:0000256" key="1">
    <source>
        <dbReference type="SAM" id="MobiDB-lite"/>
    </source>
</evidence>
<keyword evidence="3" id="KW-1185">Reference proteome</keyword>
<name>A0ABR2MAG0_9ASPA</name>